<name>A0A4Q7EAM0_9GAMM</name>
<gene>
    <name evidence="1" type="ORF">C3B51_13430</name>
</gene>
<accession>A0A4Q7EAM0</accession>
<comment type="caution">
    <text evidence="1">The sequence shown here is derived from an EMBL/GenBank/DDBJ whole genome shotgun (WGS) entry which is preliminary data.</text>
</comment>
<protein>
    <recommendedName>
        <fullName evidence="3">DUF4238 domain-containing protein</fullName>
    </recommendedName>
</protein>
<reference evidence="1 2" key="1">
    <citation type="submission" date="2018-01" db="EMBL/GenBank/DDBJ databases">
        <title>Co-occurrence of chitin degradation, pigmentation and bioactivity in marine Pseudoalteromonas.</title>
        <authorList>
            <person name="Paulsen S."/>
            <person name="Gram L."/>
            <person name="Machado H."/>
        </authorList>
    </citation>
    <scope>NUCLEOTIDE SEQUENCE [LARGE SCALE GENOMIC DNA]</scope>
    <source>
        <strain evidence="1 2">S1946</strain>
    </source>
</reference>
<evidence type="ECO:0000313" key="1">
    <source>
        <dbReference type="EMBL" id="RZM79963.1"/>
    </source>
</evidence>
<evidence type="ECO:0008006" key="3">
    <source>
        <dbReference type="Google" id="ProtNLM"/>
    </source>
</evidence>
<sequence>MVRYQCAKIKGIRIGMSGAKMAENIGVCKLCFESKELRKSHIIPRSYFKHAKSNGQLVWVNEGEELAKLTNSDPKERLLCQSCEQLLSQKYENYGTRIFLDRSKISRCKHDDNLLVFKDYDYLKVFLYLASILWRALVSNRYSNMDLGQFNEMLRQCILKGKICIKACLRLDHFLHIYVCKIRDKSGQITGEQMRRVILDLNVEETRHPGDGIIYYMMLHGFLIVYHCSAVNDIQEKNAKKGIGKLKKKGKMLIEIKDLTDFDVLVRVFNVAVSKRESLKEPK</sequence>
<dbReference type="EMBL" id="PPUZ01000036">
    <property type="protein sequence ID" value="RZM79963.1"/>
    <property type="molecule type" value="Genomic_DNA"/>
</dbReference>
<dbReference type="Proteomes" id="UP000292345">
    <property type="component" value="Unassembled WGS sequence"/>
</dbReference>
<evidence type="ECO:0000313" key="2">
    <source>
        <dbReference type="Proteomes" id="UP000292345"/>
    </source>
</evidence>
<proteinExistence type="predicted"/>
<dbReference type="AlphaFoldDB" id="A0A4Q7EAM0"/>
<organism evidence="1 2">
    <name type="scientific">Pseudoalteromonas rubra</name>
    <dbReference type="NCBI Taxonomy" id="43658"/>
    <lineage>
        <taxon>Bacteria</taxon>
        <taxon>Pseudomonadati</taxon>
        <taxon>Pseudomonadota</taxon>
        <taxon>Gammaproteobacteria</taxon>
        <taxon>Alteromonadales</taxon>
        <taxon>Pseudoalteromonadaceae</taxon>
        <taxon>Pseudoalteromonas</taxon>
    </lineage>
</organism>